<feature type="region of interest" description="Disordered" evidence="3">
    <location>
        <begin position="1149"/>
        <end position="1169"/>
    </location>
</feature>
<protein>
    <recommendedName>
        <fullName evidence="9">Serine/threonine-protein phosphatase 4 regulatory subunit 3-like central domain-containing protein</fullName>
    </recommendedName>
</protein>
<dbReference type="GO" id="GO:0072542">
    <property type="term" value="F:protein phosphatase activator activity"/>
    <property type="evidence" value="ECO:0007669"/>
    <property type="project" value="TreeGrafter"/>
</dbReference>
<name>A0AA86SSF8_9FABA</name>
<evidence type="ECO:0000313" key="7">
    <source>
        <dbReference type="EMBL" id="CAJ1963262.1"/>
    </source>
</evidence>
<keyword evidence="4" id="KW-1133">Transmembrane helix</keyword>
<dbReference type="PANTHER" id="PTHR23318">
    <property type="entry name" value="ATP SYNTHASE GAMMA-RELATED"/>
    <property type="match status" value="1"/>
</dbReference>
<dbReference type="InterPro" id="IPR055236">
    <property type="entry name" value="EVH1_PP4R3"/>
</dbReference>
<dbReference type="Gramene" id="rna-AYBTSS11_LOCUS19680">
    <property type="protein sequence ID" value="CAJ1963262.1"/>
    <property type="gene ID" value="gene-AYBTSS11_LOCUS19680"/>
</dbReference>
<evidence type="ECO:0000256" key="2">
    <source>
        <dbReference type="ARBA" id="ARBA00023242"/>
    </source>
</evidence>
<evidence type="ECO:0000313" key="8">
    <source>
        <dbReference type="Proteomes" id="UP001189624"/>
    </source>
</evidence>
<dbReference type="Pfam" id="PF02466">
    <property type="entry name" value="Tim17"/>
    <property type="match status" value="1"/>
</dbReference>
<dbReference type="InterPro" id="IPR051137">
    <property type="entry name" value="PP4R3-like"/>
</dbReference>
<dbReference type="GO" id="GO:0005654">
    <property type="term" value="C:nucleoplasm"/>
    <property type="evidence" value="ECO:0007669"/>
    <property type="project" value="TreeGrafter"/>
</dbReference>
<reference evidence="7" key="1">
    <citation type="submission" date="2023-10" db="EMBL/GenBank/DDBJ databases">
        <authorList>
            <person name="Domelevo Entfellner J.-B."/>
        </authorList>
    </citation>
    <scope>NUCLEOTIDE SEQUENCE</scope>
</reference>
<dbReference type="GO" id="GO:0030289">
    <property type="term" value="C:protein phosphatase 4 complex"/>
    <property type="evidence" value="ECO:0007669"/>
    <property type="project" value="TreeGrafter"/>
</dbReference>
<accession>A0AA86SSF8</accession>
<dbReference type="Gene3D" id="2.30.29.30">
    <property type="entry name" value="Pleckstrin-homology domain (PH domain)/Phosphotyrosine-binding domain (PTB)"/>
    <property type="match status" value="1"/>
</dbReference>
<dbReference type="AlphaFoldDB" id="A0AA86SSF8"/>
<evidence type="ECO:0008006" key="9">
    <source>
        <dbReference type="Google" id="ProtNLM"/>
    </source>
</evidence>
<feature type="domain" description="Serine/threonine-protein phosphatase 4 regulatory subunit 3-like central" evidence="5">
    <location>
        <begin position="335"/>
        <end position="765"/>
    </location>
</feature>
<evidence type="ECO:0000256" key="3">
    <source>
        <dbReference type="SAM" id="MobiDB-lite"/>
    </source>
</evidence>
<evidence type="ECO:0000256" key="4">
    <source>
        <dbReference type="SAM" id="Phobius"/>
    </source>
</evidence>
<dbReference type="SUPFAM" id="SSF48371">
    <property type="entry name" value="ARM repeat"/>
    <property type="match status" value="1"/>
</dbReference>
<organism evidence="7 8">
    <name type="scientific">Sphenostylis stenocarpa</name>
    <dbReference type="NCBI Taxonomy" id="92480"/>
    <lineage>
        <taxon>Eukaryota</taxon>
        <taxon>Viridiplantae</taxon>
        <taxon>Streptophyta</taxon>
        <taxon>Embryophyta</taxon>
        <taxon>Tracheophyta</taxon>
        <taxon>Spermatophyta</taxon>
        <taxon>Magnoliopsida</taxon>
        <taxon>eudicotyledons</taxon>
        <taxon>Gunneridae</taxon>
        <taxon>Pentapetalae</taxon>
        <taxon>rosids</taxon>
        <taxon>fabids</taxon>
        <taxon>Fabales</taxon>
        <taxon>Fabaceae</taxon>
        <taxon>Papilionoideae</taxon>
        <taxon>50 kb inversion clade</taxon>
        <taxon>NPAAA clade</taxon>
        <taxon>indigoferoid/millettioid clade</taxon>
        <taxon>Phaseoleae</taxon>
        <taxon>Sphenostylis</taxon>
    </lineage>
</organism>
<keyword evidence="4" id="KW-0812">Transmembrane</keyword>
<keyword evidence="4" id="KW-0472">Membrane</keyword>
<feature type="compositionally biased region" description="Acidic residues" evidence="3">
    <location>
        <begin position="845"/>
        <end position="854"/>
    </location>
</feature>
<keyword evidence="8" id="KW-1185">Reference proteome</keyword>
<keyword evidence="2" id="KW-0539">Nucleus</keyword>
<gene>
    <name evidence="7" type="ORF">AYBTSS11_LOCUS19680</name>
</gene>
<dbReference type="InterPro" id="IPR016024">
    <property type="entry name" value="ARM-type_fold"/>
</dbReference>
<feature type="domain" description="PP4R3 EVH1-like" evidence="6">
    <location>
        <begin position="180"/>
        <end position="260"/>
    </location>
</feature>
<evidence type="ECO:0000256" key="1">
    <source>
        <dbReference type="ARBA" id="ARBA00004123"/>
    </source>
</evidence>
<feature type="transmembrane region" description="Helical" evidence="4">
    <location>
        <begin position="90"/>
        <end position="113"/>
    </location>
</feature>
<dbReference type="Proteomes" id="UP001189624">
    <property type="component" value="Chromosome 6"/>
</dbReference>
<dbReference type="SUPFAM" id="SSF50729">
    <property type="entry name" value="PH domain-like"/>
    <property type="match status" value="1"/>
</dbReference>
<evidence type="ECO:0000259" key="6">
    <source>
        <dbReference type="Pfam" id="PF22972"/>
    </source>
</evidence>
<dbReference type="Pfam" id="PF22972">
    <property type="entry name" value="EVH1_PP4R3"/>
    <property type="match status" value="1"/>
</dbReference>
<proteinExistence type="predicted"/>
<evidence type="ECO:0000259" key="5">
    <source>
        <dbReference type="Pfam" id="PF04802"/>
    </source>
</evidence>
<comment type="subcellular location">
    <subcellularLocation>
        <location evidence="1">Nucleus</location>
    </subcellularLocation>
</comment>
<sequence length="1262" mass="141444">MAGVSVAVSSSTITGLSFVVRLSSNFAISCWLNDVVLSGDTLARRILYRREKQRRVYMGKLHHATSMALLSAMGAPEKSKANANSMQASVLYFYFLLGMMWSGMSSNMDIYYIKISFCASLRPVLTLKDAYSIIISDLVVLSCADHTYQSSAIGLEQSVVTPCLFSKCCSVAPGSAHCVRVKVYRLNGDGKWDDQGTGHVTVDYLERSEDLGLFVYDEEDNENILLHRISPDDIYRKQEDTIISWRDPEYATELALSFQELLKMLGPNLFPNISKQETVQQYQKQLRSIFINHSGATQKSGDKLMVVDSSNTDQSRLVELILSDHVCMYGTAVSLLLNSTQIFERIFSDEYMMDIIGTLEYDPKVPHVQQHRKFLKEHVIFKEAIPIRNSNVLSTIHQTYRVGFLKDVVLARVLDEATVANLNSIVHGNNAIVVSLLKDDSTFIQELFARLKSPTTTPESKKNMVHFLHEFCSLSKSLQMVQQLRLFRDLMNEGIFDIISDVLLQSEDKKLVLIGTDILILFLNQDPNLLRSYVVRQEGITLLGLLVRGMITDFGDDMHCQFLEILRSLLDSCSLSGAQRDTIIDIFYEKHLDQLIEVITTSCSSHVNSEIIDCRQVKYQSGTKPEILSNICELLCFCVLHHPNRIKCNFLLNKVIDKILLLSRRREKYLVVGAVRFVRAILSRHDEHLINHFVRSNLLKPIVDAFVANGSRYNLLNSAVLELFEYIRKENMKLLLKYIVDSFWDQLVKFEYLVSVRSLKVKYEQCLDTDGTKGTAVTNDLRRRLDERALEKEEEDYFNEDSDEEDTTSASTSHIQKVKQRQPAFSNGDAASYSKMSSRSGGLVDYDDDEDDEDYRPPPRKKPEASEEDEGTMESLRLKRKLPSKEIENIQKQKSSKFSKSKDGVFATLCTTLSQAVLPSKKSSINVHTGLCIEDNEEKEQNVSRNCCEKSNAAAEANHVEKETAACRNSSDRLYGTSDNGQLGGEEHTIVSPKSSSEMAAFRALSMERVVRRHHYLISSAVENIISESILIIKIFRMSNLLQMSCHHLRILIASEEPRVYTERFDHICNHVRCEAAVIVNMNLNTSGNLETRSLLDELCNFDKKGLFDLGHPLLNRIVESFVKAAGIGAVQAVSREAYFTAIEGNGANSSGLPSEVSSTKKNQLPGLKGETSNKSLEAMVKSTGKESLQWGVAAGLYSGLTYGLKEARGAHDWKNSAVAGAITGATLALLTLDDSTHEQVVQCAITGAAISTAANLLTGIF</sequence>
<feature type="region of interest" description="Disordered" evidence="3">
    <location>
        <begin position="792"/>
        <end position="898"/>
    </location>
</feature>
<feature type="compositionally biased region" description="Acidic residues" evidence="3">
    <location>
        <begin position="792"/>
        <end position="807"/>
    </location>
</feature>
<feature type="compositionally biased region" description="Basic and acidic residues" evidence="3">
    <location>
        <begin position="855"/>
        <end position="865"/>
    </location>
</feature>
<dbReference type="PANTHER" id="PTHR23318:SF0">
    <property type="entry name" value="SERINE_THREONINE-PROTEIN PHOSPHATASE 4 REGULATORY SUBUNIT 3"/>
    <property type="match status" value="1"/>
</dbReference>
<dbReference type="Pfam" id="PF04802">
    <property type="entry name" value="PP4R3"/>
    <property type="match status" value="1"/>
</dbReference>
<dbReference type="InterPro" id="IPR011993">
    <property type="entry name" value="PH-like_dom_sf"/>
</dbReference>
<dbReference type="InterPro" id="IPR006887">
    <property type="entry name" value="P4R3-like_central_dom"/>
</dbReference>
<dbReference type="EMBL" id="OY731403">
    <property type="protein sequence ID" value="CAJ1963262.1"/>
    <property type="molecule type" value="Genomic_DNA"/>
</dbReference>
<feature type="compositionally biased region" description="Polar residues" evidence="3">
    <location>
        <begin position="1149"/>
        <end position="1163"/>
    </location>
</feature>